<feature type="domain" description="Secretion system C-terminal sorting" evidence="5">
    <location>
        <begin position="754"/>
        <end position="820"/>
    </location>
</feature>
<evidence type="ECO:0000256" key="4">
    <source>
        <dbReference type="SAM" id="SignalP"/>
    </source>
</evidence>
<dbReference type="InterPro" id="IPR026444">
    <property type="entry name" value="Secre_tail"/>
</dbReference>
<keyword evidence="3" id="KW-0677">Repeat</keyword>
<dbReference type="InterPro" id="IPR047589">
    <property type="entry name" value="DUF11_rpt"/>
</dbReference>
<dbReference type="Proteomes" id="UP001235513">
    <property type="component" value="Unassembled WGS sequence"/>
</dbReference>
<evidence type="ECO:0000313" key="7">
    <source>
        <dbReference type="EMBL" id="MDP9960721.1"/>
    </source>
</evidence>
<feature type="signal peptide" evidence="4">
    <location>
        <begin position="1"/>
        <end position="18"/>
    </location>
</feature>
<dbReference type="InterPro" id="IPR055353">
    <property type="entry name" value="DUF7619"/>
</dbReference>
<comment type="caution">
    <text evidence="7">The sequence shown here is derived from an EMBL/GenBank/DDBJ whole genome shotgun (WGS) entry which is preliminary data.</text>
</comment>
<evidence type="ECO:0000259" key="6">
    <source>
        <dbReference type="Pfam" id="PF24595"/>
    </source>
</evidence>
<sequence length="822" mass="90128">MKKLYFFVLFLAHLSVVAQIVNIPDPQFKAKLLSGTATNHITQDLAGNWIPMDLNNDGEIQLSEAANIRDITIYSPNGNQFQISSIEGVKSFTNLEYLDVSDCPSLLSVDISGMQKVKLVSFTDNINMTSANFTGCPVLENINVSNANIVNLDISNLPKMNVLTCTGGKVQTINFTGSTTIKYLLCSNNNISSINVSSLADLYRFNISGNLLTSLDVSNLTKLEDLVCSSNQLTSINLQNTPKLKSLEASYNNLPTLDLSQSPILNYLRMFNNQLTSIDLSAVPLLQTLFLNNNQLTSLDISHNTILNSFSVPNNNLQTLFIKNGRLTSVSYQNNPNLSYICCDDLEINQIIASNSSYGYNNVIVNSYCSFTPGGTFYTIKGNTKYDLNGSGCDPTDPNKALQKFNITGSGTTGSIISNQSGDYSIPVQAGTHTITPVLENSTYFSISPASFTANFPMMTSPLTQNFCITPNGSHPDLEIVIIPLDSAVPGFNSDYKIVFKNKGTTMQAGTVGFSYNDYIMDFVSSTVIPDSQSTGNLVWNFTGLLPFETREIKVKFELNTPTDTPPVNDGDILHYTAQINGAPDDTPADNTFTLNQTVVNSLDPNDKTCLEGTMIAQTQVGDYVHYLIRFENKGTANARNIVVKDEIDTAKFDISTLTPLSGSHSFVTRMTGTNKVEFIFENIQLPFDDANNDGYISFKIKTKSTLTVGEAFSNTANIYFDYNAPIVTNTYTTTVRGVLATAEIKSGNENISVYPNPVQDILNIKSGDEIIKAEIYDASGRILNTRSVKSNSVNVSELAKGNYIIKLFIKDKVMIQKFIKI</sequence>
<name>A0ABT9SMP8_9FLAO</name>
<keyword evidence="1" id="KW-0433">Leucine-rich repeat</keyword>
<dbReference type="PANTHER" id="PTHR47566">
    <property type="match status" value="1"/>
</dbReference>
<feature type="domain" description="DUF7619" evidence="6">
    <location>
        <begin position="604"/>
        <end position="735"/>
    </location>
</feature>
<dbReference type="Gene3D" id="3.80.10.10">
    <property type="entry name" value="Ribonuclease Inhibitor"/>
    <property type="match status" value="1"/>
</dbReference>
<dbReference type="Pfam" id="PF24595">
    <property type="entry name" value="DUF7619"/>
    <property type="match status" value="1"/>
</dbReference>
<keyword evidence="2 4" id="KW-0732">Signal</keyword>
<dbReference type="RefSeq" id="WP_306844226.1">
    <property type="nucleotide sequence ID" value="NZ_JAUSRL010000004.1"/>
</dbReference>
<gene>
    <name evidence="7" type="ORF">J2T04_002609</name>
</gene>
<evidence type="ECO:0000256" key="1">
    <source>
        <dbReference type="ARBA" id="ARBA00022614"/>
    </source>
</evidence>
<dbReference type="EMBL" id="JAUSRL010000004">
    <property type="protein sequence ID" value="MDP9960721.1"/>
    <property type="molecule type" value="Genomic_DNA"/>
</dbReference>
<protein>
    <submittedName>
        <fullName evidence="7">Leucine-rich repeat (LRR) protein</fullName>
    </submittedName>
</protein>
<dbReference type="PANTHER" id="PTHR47566:SF1">
    <property type="entry name" value="PROTEIN NUD1"/>
    <property type="match status" value="1"/>
</dbReference>
<proteinExistence type="predicted"/>
<evidence type="ECO:0000256" key="2">
    <source>
        <dbReference type="ARBA" id="ARBA00022729"/>
    </source>
</evidence>
<dbReference type="NCBIfam" id="TIGR04183">
    <property type="entry name" value="Por_Secre_tail"/>
    <property type="match status" value="1"/>
</dbReference>
<dbReference type="InterPro" id="IPR052574">
    <property type="entry name" value="CDIRP"/>
</dbReference>
<organism evidence="7 8">
    <name type="scientific">Chryseobacterium lathyri</name>
    <dbReference type="NCBI Taxonomy" id="395933"/>
    <lineage>
        <taxon>Bacteria</taxon>
        <taxon>Pseudomonadati</taxon>
        <taxon>Bacteroidota</taxon>
        <taxon>Flavobacteriia</taxon>
        <taxon>Flavobacteriales</taxon>
        <taxon>Weeksellaceae</taxon>
        <taxon>Chryseobacterium group</taxon>
        <taxon>Chryseobacterium</taxon>
    </lineage>
</organism>
<keyword evidence="8" id="KW-1185">Reference proteome</keyword>
<dbReference type="SUPFAM" id="SSF52058">
    <property type="entry name" value="L domain-like"/>
    <property type="match status" value="1"/>
</dbReference>
<dbReference type="InterPro" id="IPR032675">
    <property type="entry name" value="LRR_dom_sf"/>
</dbReference>
<evidence type="ECO:0000313" key="8">
    <source>
        <dbReference type="Proteomes" id="UP001235513"/>
    </source>
</evidence>
<accession>A0ABT9SMP8</accession>
<reference evidence="7 8" key="1">
    <citation type="submission" date="2023-07" db="EMBL/GenBank/DDBJ databases">
        <title>Sorghum-associated microbial communities from plants grown in Nebraska, USA.</title>
        <authorList>
            <person name="Schachtman D."/>
        </authorList>
    </citation>
    <scope>NUCLEOTIDE SEQUENCE [LARGE SCALE GENOMIC DNA]</scope>
    <source>
        <strain evidence="7 8">CC351</strain>
    </source>
</reference>
<evidence type="ECO:0000256" key="3">
    <source>
        <dbReference type="ARBA" id="ARBA00022737"/>
    </source>
</evidence>
<dbReference type="NCBIfam" id="TIGR01451">
    <property type="entry name" value="B_ant_repeat"/>
    <property type="match status" value="1"/>
</dbReference>
<evidence type="ECO:0000259" key="5">
    <source>
        <dbReference type="Pfam" id="PF18962"/>
    </source>
</evidence>
<dbReference type="Pfam" id="PF18962">
    <property type="entry name" value="Por_Secre_tail"/>
    <property type="match status" value="1"/>
</dbReference>
<feature type="chain" id="PRO_5046273443" evidence="4">
    <location>
        <begin position="19"/>
        <end position="822"/>
    </location>
</feature>